<proteinExistence type="predicted"/>
<keyword evidence="3" id="KW-1185">Reference proteome</keyword>
<accession>A0A940WH92</accession>
<keyword evidence="1" id="KW-0472">Membrane</keyword>
<sequence>MKASGGRLAWGPYLLVLAGAATGLGAIALGVRLAAGGAIIGSALVVGALIRLNVSDSRAGLLTVRTRKVDTLVMAGLGGALVVGSLLLLVHLHNT</sequence>
<feature type="transmembrane region" description="Helical" evidence="1">
    <location>
        <begin position="33"/>
        <end position="52"/>
    </location>
</feature>
<reference evidence="2" key="1">
    <citation type="submission" date="2021-02" db="EMBL/GenBank/DDBJ databases">
        <title>Draft genome sequence of Microbispora sp. RL4-1S isolated from rice leaves in Thailand.</title>
        <authorList>
            <person name="Muangham S."/>
            <person name="Duangmal K."/>
        </authorList>
    </citation>
    <scope>NUCLEOTIDE SEQUENCE</scope>
    <source>
        <strain evidence="2">RL4-1S</strain>
    </source>
</reference>
<dbReference type="InterPro" id="IPR021385">
    <property type="entry name" value="DUF3017"/>
</dbReference>
<keyword evidence="1" id="KW-1133">Transmembrane helix</keyword>
<comment type="caution">
    <text evidence="2">The sequence shown here is derived from an EMBL/GenBank/DDBJ whole genome shotgun (WGS) entry which is preliminary data.</text>
</comment>
<protein>
    <submittedName>
        <fullName evidence="2">DUF3017 domain-containing protein</fullName>
    </submittedName>
</protein>
<dbReference type="EMBL" id="JAFCNB010000006">
    <property type="protein sequence ID" value="MBP2704768.1"/>
    <property type="molecule type" value="Genomic_DNA"/>
</dbReference>
<evidence type="ECO:0000313" key="3">
    <source>
        <dbReference type="Proteomes" id="UP000674234"/>
    </source>
</evidence>
<keyword evidence="1" id="KW-0812">Transmembrane</keyword>
<dbReference type="AlphaFoldDB" id="A0A940WH92"/>
<feature type="transmembrane region" description="Helical" evidence="1">
    <location>
        <begin position="72"/>
        <end position="92"/>
    </location>
</feature>
<dbReference type="RefSeq" id="WP_210156069.1">
    <property type="nucleotide sequence ID" value="NZ_JAFCNB010000006.1"/>
</dbReference>
<evidence type="ECO:0000256" key="1">
    <source>
        <dbReference type="SAM" id="Phobius"/>
    </source>
</evidence>
<gene>
    <name evidence="2" type="ORF">JOL79_13190</name>
</gene>
<dbReference type="Pfam" id="PF11222">
    <property type="entry name" value="DUF3017"/>
    <property type="match status" value="1"/>
</dbReference>
<evidence type="ECO:0000313" key="2">
    <source>
        <dbReference type="EMBL" id="MBP2704768.1"/>
    </source>
</evidence>
<organism evidence="2 3">
    <name type="scientific">Microbispora oryzae</name>
    <dbReference type="NCBI Taxonomy" id="2806554"/>
    <lineage>
        <taxon>Bacteria</taxon>
        <taxon>Bacillati</taxon>
        <taxon>Actinomycetota</taxon>
        <taxon>Actinomycetes</taxon>
        <taxon>Streptosporangiales</taxon>
        <taxon>Streptosporangiaceae</taxon>
        <taxon>Microbispora</taxon>
    </lineage>
</organism>
<dbReference type="Proteomes" id="UP000674234">
    <property type="component" value="Unassembled WGS sequence"/>
</dbReference>
<name>A0A940WH92_9ACTN</name>